<evidence type="ECO:0000256" key="1">
    <source>
        <dbReference type="ARBA" id="ARBA00022679"/>
    </source>
</evidence>
<keyword evidence="1" id="KW-0808">Transferase</keyword>
<proteinExistence type="predicted"/>
<dbReference type="InterPro" id="IPR001214">
    <property type="entry name" value="SET_dom"/>
</dbReference>
<feature type="domain" description="Post-SET" evidence="3">
    <location>
        <begin position="117"/>
        <end position="133"/>
    </location>
</feature>
<dbReference type="SUPFAM" id="SSF82199">
    <property type="entry name" value="SET domain"/>
    <property type="match status" value="1"/>
</dbReference>
<organism evidence="4 5">
    <name type="scientific">Kutzneria buriramensis</name>
    <dbReference type="NCBI Taxonomy" id="1045776"/>
    <lineage>
        <taxon>Bacteria</taxon>
        <taxon>Bacillati</taxon>
        <taxon>Actinomycetota</taxon>
        <taxon>Actinomycetes</taxon>
        <taxon>Pseudonocardiales</taxon>
        <taxon>Pseudonocardiaceae</taxon>
        <taxon>Kutzneria</taxon>
    </lineage>
</organism>
<dbReference type="InterPro" id="IPR046341">
    <property type="entry name" value="SET_dom_sf"/>
</dbReference>
<reference evidence="4 5" key="1">
    <citation type="submission" date="2018-08" db="EMBL/GenBank/DDBJ databases">
        <title>Genomic Encyclopedia of Archaeal and Bacterial Type Strains, Phase II (KMG-II): from individual species to whole genera.</title>
        <authorList>
            <person name="Goeker M."/>
        </authorList>
    </citation>
    <scope>NUCLEOTIDE SEQUENCE [LARGE SCALE GENOMIC DNA]</scope>
    <source>
        <strain evidence="4 5">DSM 45791</strain>
    </source>
</reference>
<dbReference type="RefSeq" id="WP_116173720.1">
    <property type="nucleotide sequence ID" value="NZ_CP144375.1"/>
</dbReference>
<dbReference type="GO" id="GO:0016740">
    <property type="term" value="F:transferase activity"/>
    <property type="evidence" value="ECO:0007669"/>
    <property type="project" value="UniProtKB-KW"/>
</dbReference>
<name>A0A3E0HZC4_9PSEU</name>
<dbReference type="Gene3D" id="2.170.270.10">
    <property type="entry name" value="SET domain"/>
    <property type="match status" value="1"/>
</dbReference>
<gene>
    <name evidence="4" type="ORF">BCF44_103109</name>
</gene>
<evidence type="ECO:0000256" key="2">
    <source>
        <dbReference type="ARBA" id="ARBA00022691"/>
    </source>
</evidence>
<keyword evidence="5" id="KW-1185">Reference proteome</keyword>
<comment type="caution">
    <text evidence="4">The sequence shown here is derived from an EMBL/GenBank/DDBJ whole genome shotgun (WGS) entry which is preliminary data.</text>
</comment>
<evidence type="ECO:0000313" key="4">
    <source>
        <dbReference type="EMBL" id="REH51660.1"/>
    </source>
</evidence>
<dbReference type="PROSITE" id="PS50868">
    <property type="entry name" value="POST_SET"/>
    <property type="match status" value="1"/>
</dbReference>
<keyword evidence="2" id="KW-0949">S-adenosyl-L-methionine</keyword>
<dbReference type="Proteomes" id="UP000256269">
    <property type="component" value="Unassembled WGS sequence"/>
</dbReference>
<sequence length="163" mass="18701">MTATNARDGFAVVRAGGEFRLVAQREFSTGSRLFAVDGHLTETPTRYSVQVGAEIHLDLPGGHAPEEMMDRFFWRFTNHSCAPNAQLRGREFFALRPIEPWQEITFHYDTTEYEMAEPFDCRCGEESCFGRIQGFKFRTAAERELLRPMLADHLLAMVNVVHR</sequence>
<dbReference type="PANTHER" id="PTHR12350">
    <property type="entry name" value="HISTONE-LYSINE N-METHYLTRANSFERASE-RELATED"/>
    <property type="match status" value="1"/>
</dbReference>
<dbReference type="Pfam" id="PF00856">
    <property type="entry name" value="SET"/>
    <property type="match status" value="1"/>
</dbReference>
<dbReference type="InterPro" id="IPR003616">
    <property type="entry name" value="Post-SET_dom"/>
</dbReference>
<evidence type="ECO:0000259" key="3">
    <source>
        <dbReference type="PROSITE" id="PS50868"/>
    </source>
</evidence>
<dbReference type="PANTHER" id="PTHR12350:SF19">
    <property type="entry name" value="SET DOMAIN-CONTAINING PROTEIN"/>
    <property type="match status" value="1"/>
</dbReference>
<evidence type="ECO:0000313" key="5">
    <source>
        <dbReference type="Proteomes" id="UP000256269"/>
    </source>
</evidence>
<dbReference type="AlphaFoldDB" id="A0A3E0HZC4"/>
<dbReference type="InterPro" id="IPR053201">
    <property type="entry name" value="Flavunoidine_N-MTase"/>
</dbReference>
<accession>A0A3E0HZC4</accession>
<dbReference type="EMBL" id="QUNO01000003">
    <property type="protein sequence ID" value="REH51660.1"/>
    <property type="molecule type" value="Genomic_DNA"/>
</dbReference>
<protein>
    <submittedName>
        <fullName evidence="4">SET domain-containing protein</fullName>
    </submittedName>
</protein>
<dbReference type="OrthoDB" id="9790349at2"/>